<feature type="domain" description="V-type proton ATPase subunit S1/VOA1 transmembrane" evidence="7">
    <location>
        <begin position="285"/>
        <end position="317"/>
    </location>
</feature>
<organism evidence="8 9">
    <name type="scientific">Ceratopteris richardii</name>
    <name type="common">Triangle waterfern</name>
    <dbReference type="NCBI Taxonomy" id="49495"/>
    <lineage>
        <taxon>Eukaryota</taxon>
        <taxon>Viridiplantae</taxon>
        <taxon>Streptophyta</taxon>
        <taxon>Embryophyta</taxon>
        <taxon>Tracheophyta</taxon>
        <taxon>Polypodiopsida</taxon>
        <taxon>Polypodiidae</taxon>
        <taxon>Polypodiales</taxon>
        <taxon>Pteridineae</taxon>
        <taxon>Pteridaceae</taxon>
        <taxon>Parkerioideae</taxon>
        <taxon>Ceratopteris</taxon>
    </lineage>
</organism>
<dbReference type="EMBL" id="CM035444">
    <property type="protein sequence ID" value="KAH7277171.1"/>
    <property type="molecule type" value="Genomic_DNA"/>
</dbReference>
<keyword evidence="2 5" id="KW-0812">Transmembrane</keyword>
<comment type="caution">
    <text evidence="8">The sequence shown here is derived from an EMBL/GenBank/DDBJ whole genome shotgun (WGS) entry which is preliminary data.</text>
</comment>
<name>A0A8T2Q138_CERRI</name>
<comment type="subcellular location">
    <subcellularLocation>
        <location evidence="1">Membrane</location>
        <topology evidence="1">Single-pass membrane protein</topology>
    </subcellularLocation>
</comment>
<keyword evidence="3 5" id="KW-1133">Transmembrane helix</keyword>
<dbReference type="OrthoDB" id="2018140at2759"/>
<evidence type="ECO:0000256" key="6">
    <source>
        <dbReference type="SAM" id="SignalP"/>
    </source>
</evidence>
<evidence type="ECO:0000256" key="2">
    <source>
        <dbReference type="ARBA" id="ARBA00022692"/>
    </source>
</evidence>
<evidence type="ECO:0000256" key="4">
    <source>
        <dbReference type="ARBA" id="ARBA00023136"/>
    </source>
</evidence>
<evidence type="ECO:0000256" key="1">
    <source>
        <dbReference type="ARBA" id="ARBA00004167"/>
    </source>
</evidence>
<reference evidence="8" key="1">
    <citation type="submission" date="2021-08" db="EMBL/GenBank/DDBJ databases">
        <title>WGS assembly of Ceratopteris richardii.</title>
        <authorList>
            <person name="Marchant D.B."/>
            <person name="Chen G."/>
            <person name="Jenkins J."/>
            <person name="Shu S."/>
            <person name="Leebens-Mack J."/>
            <person name="Grimwood J."/>
            <person name="Schmutz J."/>
            <person name="Soltis P."/>
            <person name="Soltis D."/>
            <person name="Chen Z.-H."/>
        </authorList>
    </citation>
    <scope>NUCLEOTIDE SEQUENCE</scope>
    <source>
        <strain evidence="8">Whitten #5841</strain>
        <tissue evidence="8">Leaf</tissue>
    </source>
</reference>
<dbReference type="PANTHER" id="PTHR35285:SF1">
    <property type="entry name" value="2-C-METHYL-D-ERYTHRITOL 4-PHOSPHATE CYTIDYLYLTRANSFERASE"/>
    <property type="match status" value="1"/>
</dbReference>
<evidence type="ECO:0000259" key="7">
    <source>
        <dbReference type="Pfam" id="PF20520"/>
    </source>
</evidence>
<dbReference type="OMA" id="FSMAYPY"/>
<accession>A0A8T2Q138</accession>
<dbReference type="Proteomes" id="UP000825935">
    <property type="component" value="Chromosome 39"/>
</dbReference>
<keyword evidence="9" id="KW-1185">Reference proteome</keyword>
<proteinExistence type="predicted"/>
<feature type="signal peptide" evidence="6">
    <location>
        <begin position="1"/>
        <end position="30"/>
    </location>
</feature>
<dbReference type="PANTHER" id="PTHR35285">
    <property type="entry name" value="2-C-METHYL-D-ERYTHRITOL 4-PHOSPHATE CYTIDYLYLTRANSFERASE"/>
    <property type="match status" value="1"/>
</dbReference>
<evidence type="ECO:0000256" key="5">
    <source>
        <dbReference type="SAM" id="Phobius"/>
    </source>
</evidence>
<dbReference type="Pfam" id="PF20520">
    <property type="entry name" value="Ac45-VOA1_TM"/>
    <property type="match status" value="1"/>
</dbReference>
<dbReference type="InterPro" id="IPR046756">
    <property type="entry name" value="VAS1/VOA1_TM"/>
</dbReference>
<dbReference type="GO" id="GO:0016020">
    <property type="term" value="C:membrane"/>
    <property type="evidence" value="ECO:0007669"/>
    <property type="project" value="UniProtKB-SubCell"/>
</dbReference>
<evidence type="ECO:0000313" key="9">
    <source>
        <dbReference type="Proteomes" id="UP000825935"/>
    </source>
</evidence>
<dbReference type="AlphaFoldDB" id="A0A8T2Q138"/>
<feature type="chain" id="PRO_5035788202" description="V-type proton ATPase subunit S1/VOA1 transmembrane domain-containing protein" evidence="6">
    <location>
        <begin position="31"/>
        <end position="322"/>
    </location>
</feature>
<keyword evidence="6" id="KW-0732">Signal</keyword>
<keyword evidence="4 5" id="KW-0472">Membrane</keyword>
<protein>
    <recommendedName>
        <fullName evidence="7">V-type proton ATPase subunit S1/VOA1 transmembrane domain-containing protein</fullName>
    </recommendedName>
</protein>
<evidence type="ECO:0000313" key="8">
    <source>
        <dbReference type="EMBL" id="KAH7277171.1"/>
    </source>
</evidence>
<sequence>MMLTRTSMANSFAIASLLLVAFHAVPLSGASPTAPAFVWSNHKSIGLHMKGEVDYRVLSPQVFVNTLTQKFGWSRLLCNSDVGESEKLEAVVAFIGNKFHSEGIAHDANLENSSVLRILKGHFMSSSVSLAVPYIAYSSEGGGIFSMLFSAIKDSCDLETRPGKTIVMGSCLRGTFDLQSPIMSDGVEVVDTVGDVKDFILKQKESRQDHETDIIFACPMSNDELEKGESEADLLASVFSSLHGSGTSAAFLYASDPFHGTQSHGRLLASNSTSTCDEICETVAGTYEGVIVAITLLIILISGLCCMMGIDTPSRFERASDQ</sequence>
<feature type="transmembrane region" description="Helical" evidence="5">
    <location>
        <begin position="290"/>
        <end position="310"/>
    </location>
</feature>
<gene>
    <name evidence="8" type="ORF">KP509_39G037600</name>
</gene>
<evidence type="ECO:0000256" key="3">
    <source>
        <dbReference type="ARBA" id="ARBA00022989"/>
    </source>
</evidence>